<keyword evidence="3" id="KW-1185">Reference proteome</keyword>
<evidence type="ECO:0000256" key="1">
    <source>
        <dbReference type="ARBA" id="ARBA00007865"/>
    </source>
</evidence>
<accession>A0AA38KAE6</accession>
<evidence type="ECO:0000313" key="3">
    <source>
        <dbReference type="Proteomes" id="UP001163798"/>
    </source>
</evidence>
<dbReference type="Proteomes" id="UP001163798">
    <property type="component" value="Unassembled WGS sequence"/>
</dbReference>
<sequence length="225" mass="24404">MSVPTMMDLVDLSHPLDPERMSIPPGLPQLISCPIATVPKDGFSMHTVSFGSHTGTHIDAPSHFIADGKSIDQISLSALVGVALVLDFTHKGPKEVITWVDITQSPHADKIEPGIILLLHTGWSKHWAATGQIYWDHPYLSLDVAEQLIARGVSVIGVDCASPDRSLLEPPWDFPFHRSFLGHGGLIVENLTALGELQRPKVMVNLLPINLVGCDGAPVRGIAWK</sequence>
<reference evidence="2" key="1">
    <citation type="submission" date="2022-08" db="EMBL/GenBank/DDBJ databases">
        <authorList>
            <consortium name="DOE Joint Genome Institute"/>
            <person name="Min B."/>
            <person name="Riley R."/>
            <person name="Sierra-Patev S."/>
            <person name="Naranjo-Ortiz M."/>
            <person name="Looney B."/>
            <person name="Konkel Z."/>
            <person name="Slot J.C."/>
            <person name="Sakamoto Y."/>
            <person name="Steenwyk J.L."/>
            <person name="Rokas A."/>
            <person name="Carro J."/>
            <person name="Camarero S."/>
            <person name="Ferreira P."/>
            <person name="Molpeceres G."/>
            <person name="Ruiz-Duenas F.J."/>
            <person name="Serrano A."/>
            <person name="Henrissat B."/>
            <person name="Drula E."/>
            <person name="Hughes K.W."/>
            <person name="Mata J.L."/>
            <person name="Ishikawa N.K."/>
            <person name="Vargas-Isla R."/>
            <person name="Ushijima S."/>
            <person name="Smith C.A."/>
            <person name="Ahrendt S."/>
            <person name="Andreopoulos W."/>
            <person name="He G."/>
            <person name="Labutti K."/>
            <person name="Lipzen A."/>
            <person name="Ng V."/>
            <person name="Sandor L."/>
            <person name="Barry K."/>
            <person name="Martinez A.T."/>
            <person name="Xiao Y."/>
            <person name="Gibbons J.G."/>
            <person name="Terashima K."/>
            <person name="Hibbett D.S."/>
            <person name="Grigoriev I.V."/>
        </authorList>
    </citation>
    <scope>NUCLEOTIDE SEQUENCE</scope>
    <source>
        <strain evidence="2">TFB10291</strain>
    </source>
</reference>
<dbReference type="AlphaFoldDB" id="A0AA38KAE6"/>
<proteinExistence type="inferred from homology"/>
<dbReference type="PANTHER" id="PTHR31118:SF12">
    <property type="entry name" value="CYCLASE-LIKE PROTEIN 2"/>
    <property type="match status" value="1"/>
</dbReference>
<dbReference type="Pfam" id="PF04199">
    <property type="entry name" value="Cyclase"/>
    <property type="match status" value="1"/>
</dbReference>
<dbReference type="InterPro" id="IPR007325">
    <property type="entry name" value="KFase/CYL"/>
</dbReference>
<organism evidence="2 3">
    <name type="scientific">Lentinula aff. detonsa</name>
    <dbReference type="NCBI Taxonomy" id="2804958"/>
    <lineage>
        <taxon>Eukaryota</taxon>
        <taxon>Fungi</taxon>
        <taxon>Dikarya</taxon>
        <taxon>Basidiomycota</taxon>
        <taxon>Agaricomycotina</taxon>
        <taxon>Agaricomycetes</taxon>
        <taxon>Agaricomycetidae</taxon>
        <taxon>Agaricales</taxon>
        <taxon>Marasmiineae</taxon>
        <taxon>Omphalotaceae</taxon>
        <taxon>Lentinula</taxon>
    </lineage>
</organism>
<comment type="caution">
    <text evidence="2">The sequence shown here is derived from an EMBL/GenBank/DDBJ whole genome shotgun (WGS) entry which is preliminary data.</text>
</comment>
<evidence type="ECO:0000313" key="2">
    <source>
        <dbReference type="EMBL" id="KAJ3786039.1"/>
    </source>
</evidence>
<name>A0AA38KAE6_9AGAR</name>
<comment type="similarity">
    <text evidence="1">Belongs to the Cyclase 1 superfamily.</text>
</comment>
<dbReference type="InterPro" id="IPR037175">
    <property type="entry name" value="KFase_sf"/>
</dbReference>
<dbReference type="GO" id="GO:0019441">
    <property type="term" value="P:L-tryptophan catabolic process to kynurenine"/>
    <property type="evidence" value="ECO:0007669"/>
    <property type="project" value="InterPro"/>
</dbReference>
<dbReference type="EMBL" id="MU793325">
    <property type="protein sequence ID" value="KAJ3786039.1"/>
    <property type="molecule type" value="Genomic_DNA"/>
</dbReference>
<dbReference type="SUPFAM" id="SSF102198">
    <property type="entry name" value="Putative cyclase"/>
    <property type="match status" value="1"/>
</dbReference>
<dbReference type="PANTHER" id="PTHR31118">
    <property type="entry name" value="CYCLASE-LIKE PROTEIN 2"/>
    <property type="match status" value="1"/>
</dbReference>
<gene>
    <name evidence="2" type="ORF">GGU10DRAFT_181816</name>
</gene>
<dbReference type="GO" id="GO:0004061">
    <property type="term" value="F:arylformamidase activity"/>
    <property type="evidence" value="ECO:0007669"/>
    <property type="project" value="InterPro"/>
</dbReference>
<dbReference type="Gene3D" id="3.50.30.50">
    <property type="entry name" value="Putative cyclase"/>
    <property type="match status" value="1"/>
</dbReference>
<protein>
    <submittedName>
        <fullName evidence="2">Cyclase</fullName>
    </submittedName>
</protein>